<evidence type="ECO:0000313" key="2">
    <source>
        <dbReference type="EMBL" id="NEX64220.1"/>
    </source>
</evidence>
<evidence type="ECO:0000313" key="3">
    <source>
        <dbReference type="Proteomes" id="UP000482155"/>
    </source>
</evidence>
<dbReference type="InterPro" id="IPR003004">
    <property type="entry name" value="GspF/PilC"/>
</dbReference>
<name>A0A6B3STB8_9BURK</name>
<keyword evidence="1" id="KW-0812">Transmembrane</keyword>
<dbReference type="InterPro" id="IPR042094">
    <property type="entry name" value="T2SS_GspF_sf"/>
</dbReference>
<reference evidence="2 3" key="1">
    <citation type="submission" date="2020-02" db="EMBL/GenBank/DDBJ databases">
        <authorList>
            <person name="Kim M.K."/>
        </authorList>
    </citation>
    <scope>NUCLEOTIDE SEQUENCE [LARGE SCALE GENOMIC DNA]</scope>
    <source>
        <strain evidence="2 3">17J57-3</strain>
    </source>
</reference>
<dbReference type="PANTHER" id="PTHR30012">
    <property type="entry name" value="GENERAL SECRETION PATHWAY PROTEIN"/>
    <property type="match status" value="1"/>
</dbReference>
<proteinExistence type="predicted"/>
<feature type="transmembrane region" description="Helical" evidence="1">
    <location>
        <begin position="173"/>
        <end position="192"/>
    </location>
</feature>
<dbReference type="Proteomes" id="UP000482155">
    <property type="component" value="Unassembled WGS sequence"/>
</dbReference>
<gene>
    <name evidence="2" type="ORF">G3574_24320</name>
</gene>
<dbReference type="PANTHER" id="PTHR30012:SF0">
    <property type="entry name" value="TYPE II SECRETION SYSTEM PROTEIN F-RELATED"/>
    <property type="match status" value="1"/>
</dbReference>
<keyword evidence="1" id="KW-1133">Transmembrane helix</keyword>
<accession>A0A6B3STB8</accession>
<dbReference type="AlphaFoldDB" id="A0A6B3STB8"/>
<protein>
    <recommendedName>
        <fullName evidence="4">Type II secretion system protein GspF domain-containing protein</fullName>
    </recommendedName>
</protein>
<sequence>MTAVLEKINFFLGKMSFRSSMDMFYEELLENLRMNISLSHFLATRQEIAERRGDQGLAMVYGMIMRRMQEGGTLSDAIVGLVPDSNIMMIRAGEHVAKIIEGVESATFANKSMQKMRAIVVGHMVAPFALAVMLFGMLVMFGVMVIPQFLFVVKLDKMGYAYQVTYAMTEFVKAYWFVVVPVLLGLVGLLVWSVKFVTGAAREWLDKVPPYSVVRQYTSAGLLIKISGLLRNNVTLEDAVGLMRRDAGQYERHHLELMKYKLNNGQSLTTALDTGLVPHEVVDRLVSFERAGSSNLEEIIKRIGFENIDKSLRIVDQSVGKIAWSIKIVVFLLLLLMVFDTFTLGNTISAAVRSTGR</sequence>
<keyword evidence="3" id="KW-1185">Reference proteome</keyword>
<feature type="transmembrane region" description="Helical" evidence="1">
    <location>
        <begin position="322"/>
        <end position="339"/>
    </location>
</feature>
<dbReference type="EMBL" id="JAAIVB010000078">
    <property type="protein sequence ID" value="NEX64220.1"/>
    <property type="molecule type" value="Genomic_DNA"/>
</dbReference>
<evidence type="ECO:0008006" key="4">
    <source>
        <dbReference type="Google" id="ProtNLM"/>
    </source>
</evidence>
<dbReference type="RefSeq" id="WP_163968128.1">
    <property type="nucleotide sequence ID" value="NZ_JAAIVB010000078.1"/>
</dbReference>
<evidence type="ECO:0000256" key="1">
    <source>
        <dbReference type="SAM" id="Phobius"/>
    </source>
</evidence>
<comment type="caution">
    <text evidence="2">The sequence shown here is derived from an EMBL/GenBank/DDBJ whole genome shotgun (WGS) entry which is preliminary data.</text>
</comment>
<organism evidence="2 3">
    <name type="scientific">Noviherbaspirillum galbum</name>
    <dbReference type="NCBI Taxonomy" id="2709383"/>
    <lineage>
        <taxon>Bacteria</taxon>
        <taxon>Pseudomonadati</taxon>
        <taxon>Pseudomonadota</taxon>
        <taxon>Betaproteobacteria</taxon>
        <taxon>Burkholderiales</taxon>
        <taxon>Oxalobacteraceae</taxon>
        <taxon>Noviherbaspirillum</taxon>
    </lineage>
</organism>
<dbReference type="Gene3D" id="1.20.81.30">
    <property type="entry name" value="Type II secretion system (T2SS), domain F"/>
    <property type="match status" value="2"/>
</dbReference>
<keyword evidence="1" id="KW-0472">Membrane</keyword>
<feature type="transmembrane region" description="Helical" evidence="1">
    <location>
        <begin position="120"/>
        <end position="153"/>
    </location>
</feature>